<accession>A0A936NH36</accession>
<name>A0A936NH36_9ACTN</name>
<dbReference type="AlphaFoldDB" id="A0A936NH36"/>
<evidence type="ECO:0000256" key="1">
    <source>
        <dbReference type="SAM" id="MobiDB-lite"/>
    </source>
</evidence>
<organism evidence="2 3">
    <name type="scientific">Candidatus Neomicrothrix subdominans</name>
    <dbReference type="NCBI Taxonomy" id="2954438"/>
    <lineage>
        <taxon>Bacteria</taxon>
        <taxon>Bacillati</taxon>
        <taxon>Actinomycetota</taxon>
        <taxon>Acidimicrobiia</taxon>
        <taxon>Acidimicrobiales</taxon>
        <taxon>Microthrixaceae</taxon>
        <taxon>Candidatus Neomicrothrix</taxon>
    </lineage>
</organism>
<gene>
    <name evidence="2" type="ORF">IPN02_18805</name>
</gene>
<evidence type="ECO:0000313" key="2">
    <source>
        <dbReference type="EMBL" id="MBK9298836.1"/>
    </source>
</evidence>
<comment type="caution">
    <text evidence="2">The sequence shown here is derived from an EMBL/GenBank/DDBJ whole genome shotgun (WGS) entry which is preliminary data.</text>
</comment>
<feature type="region of interest" description="Disordered" evidence="1">
    <location>
        <begin position="79"/>
        <end position="123"/>
    </location>
</feature>
<dbReference type="Proteomes" id="UP000727993">
    <property type="component" value="Unassembled WGS sequence"/>
</dbReference>
<sequence length="123" mass="12183">MLTVGTARWSLGDDIADGRLVDLDGDGWSELAALRNDGEVFLVRHFPVNASDAVRVRSVATAPGATRLFATSSGVGLDGLRASDADGAPTPLLPSATGPGAGSESDPGSPATVKAAPTTGGGP</sequence>
<proteinExistence type="predicted"/>
<dbReference type="EMBL" id="JADJZA010000010">
    <property type="protein sequence ID" value="MBK9298836.1"/>
    <property type="molecule type" value="Genomic_DNA"/>
</dbReference>
<reference evidence="2 3" key="1">
    <citation type="submission" date="2020-10" db="EMBL/GenBank/DDBJ databases">
        <title>Connecting structure to function with the recovery of over 1000 high-quality activated sludge metagenome-assembled genomes encoding full-length rRNA genes using long-read sequencing.</title>
        <authorList>
            <person name="Singleton C.M."/>
            <person name="Petriglieri F."/>
            <person name="Kristensen J.M."/>
            <person name="Kirkegaard R.H."/>
            <person name="Michaelsen T.Y."/>
            <person name="Andersen M.H."/>
            <person name="Karst S.M."/>
            <person name="Dueholm M.S."/>
            <person name="Nielsen P.H."/>
            <person name="Albertsen M."/>
        </authorList>
    </citation>
    <scope>NUCLEOTIDE SEQUENCE [LARGE SCALE GENOMIC DNA]</scope>
    <source>
        <strain evidence="2">Lyne_18-Q3-R50-59_MAXAC.006</strain>
    </source>
</reference>
<protein>
    <submittedName>
        <fullName evidence="2">Uncharacterized protein</fullName>
    </submittedName>
</protein>
<evidence type="ECO:0000313" key="3">
    <source>
        <dbReference type="Proteomes" id="UP000727993"/>
    </source>
</evidence>